<keyword evidence="1" id="KW-1133">Transmembrane helix</keyword>
<feature type="non-terminal residue" evidence="2">
    <location>
        <position position="1"/>
    </location>
</feature>
<evidence type="ECO:0000256" key="1">
    <source>
        <dbReference type="SAM" id="Phobius"/>
    </source>
</evidence>
<accession>T1E2H3</accession>
<protein>
    <submittedName>
        <fullName evidence="2">Uncharacterized protein</fullName>
    </submittedName>
</protein>
<keyword evidence="1" id="KW-0812">Transmembrane</keyword>
<proteinExistence type="evidence at transcript level"/>
<reference evidence="2" key="1">
    <citation type="journal article" date="2013" name="BMC Genomics">
        <title>A deep insight into the sialotranscriptome of the mosquito, Psorophora albipes.</title>
        <authorList>
            <person name="Chagas A.C."/>
            <person name="Calvo E."/>
            <person name="Rios-Velasquez C.M."/>
            <person name="Pessoa F.A."/>
            <person name="Medeiros J.F."/>
            <person name="Ribeiro J.M."/>
        </authorList>
    </citation>
    <scope>NUCLEOTIDE SEQUENCE</scope>
</reference>
<name>T1E2H3_9DIPT</name>
<evidence type="ECO:0000313" key="2">
    <source>
        <dbReference type="EMBL" id="JAA93592.1"/>
    </source>
</evidence>
<keyword evidence="1" id="KW-0472">Membrane</keyword>
<feature type="transmembrane region" description="Helical" evidence="1">
    <location>
        <begin position="29"/>
        <end position="49"/>
    </location>
</feature>
<sequence length="69" mass="8436">IILFSGFLFKFKFNILTIIYIHYDYNNIYILFIFIFNIYLFVASIILKIKSNYFMIFFKHSVVVFCLLN</sequence>
<organism evidence="2">
    <name type="scientific">Psorophora albipes</name>
    <dbReference type="NCBI Taxonomy" id="869069"/>
    <lineage>
        <taxon>Eukaryota</taxon>
        <taxon>Metazoa</taxon>
        <taxon>Ecdysozoa</taxon>
        <taxon>Arthropoda</taxon>
        <taxon>Hexapoda</taxon>
        <taxon>Insecta</taxon>
        <taxon>Pterygota</taxon>
        <taxon>Neoptera</taxon>
        <taxon>Endopterygota</taxon>
        <taxon>Diptera</taxon>
        <taxon>Nematocera</taxon>
        <taxon>Culicoidea</taxon>
        <taxon>Culicidae</taxon>
        <taxon>Culicinae</taxon>
        <taxon>Aedini</taxon>
        <taxon>Psorophora</taxon>
    </lineage>
</organism>
<dbReference type="AlphaFoldDB" id="T1E2H3"/>
<dbReference type="EMBL" id="GALA01001260">
    <property type="protein sequence ID" value="JAA93592.1"/>
    <property type="molecule type" value="mRNA"/>
</dbReference>